<gene>
    <name evidence="1" type="ORF">N47_E43670</name>
</gene>
<dbReference type="AlphaFoldDB" id="E1YL72"/>
<accession>E1YL72</accession>
<dbReference type="EMBL" id="FR695877">
    <property type="protein sequence ID" value="CBX30855.1"/>
    <property type="molecule type" value="Genomic_DNA"/>
</dbReference>
<organism evidence="1">
    <name type="scientific">uncultured Desulfobacterium sp</name>
    <dbReference type="NCBI Taxonomy" id="201089"/>
    <lineage>
        <taxon>Bacteria</taxon>
        <taxon>Pseudomonadati</taxon>
        <taxon>Thermodesulfobacteriota</taxon>
        <taxon>Desulfobacteria</taxon>
        <taxon>Desulfobacterales</taxon>
        <taxon>Desulfobacteriaceae</taxon>
        <taxon>Desulfobacterium</taxon>
        <taxon>environmental samples</taxon>
    </lineage>
</organism>
<name>E1YL72_9BACT</name>
<sequence>MPFISLCIRSNQAVLPINKIYSSIWTHLCALSQNPGLFVGTVKIVAGGILNYKF</sequence>
<reference evidence="1" key="1">
    <citation type="journal article" date="2011" name="Environ. Microbiol.">
        <title>Genomic insights into the metabolic potential of the polycyclic aromatic hydrocarbon degrading sulfate-reducing Deltaproteobacterium N47.</title>
        <authorList>
            <person name="Bergmann F."/>
            <person name="Selesi D."/>
            <person name="Weinmaier T."/>
            <person name="Tischler P."/>
            <person name="Rattei T."/>
            <person name="Meckenstock R.U."/>
        </authorList>
    </citation>
    <scope>NUCLEOTIDE SEQUENCE</scope>
</reference>
<protein>
    <submittedName>
        <fullName evidence="1">Uncharacterized protein</fullName>
    </submittedName>
</protein>
<proteinExistence type="predicted"/>
<evidence type="ECO:0000313" key="1">
    <source>
        <dbReference type="EMBL" id="CBX30855.1"/>
    </source>
</evidence>